<dbReference type="SUPFAM" id="SSF55811">
    <property type="entry name" value="Nudix"/>
    <property type="match status" value="1"/>
</dbReference>
<keyword evidence="2" id="KW-0479">Metal-binding</keyword>
<sequence>MLVESPDGQRALLGRSAKFTPGMYTCLSGFIDQCESIEEIVGTQPWPIGRYGSSELMLGCVAKARSYEILVNPSEMEDVQWFERAELRAAVELYQTADLQQASLEKLGFFVPPPFAIAHHLIRIWAECKQPWFASTATASASMRREAADVGEVAPHGTASRVQDIEAEAEELAGRARMP</sequence>
<dbReference type="PANTHER" id="PTHR42904">
    <property type="entry name" value="NUDIX HYDROLASE, NUDC SUBFAMILY"/>
    <property type="match status" value="1"/>
</dbReference>
<dbReference type="InterPro" id="IPR049734">
    <property type="entry name" value="NudC-like_C"/>
</dbReference>
<dbReference type="PANTHER" id="PTHR42904:SF6">
    <property type="entry name" value="NAD-CAPPED RNA HYDROLASE NUDT12"/>
    <property type="match status" value="1"/>
</dbReference>
<dbReference type="GO" id="GO:0005777">
    <property type="term" value="C:peroxisome"/>
    <property type="evidence" value="ECO:0007669"/>
    <property type="project" value="TreeGrafter"/>
</dbReference>
<keyword evidence="3 5" id="KW-0378">Hydrolase</keyword>
<evidence type="ECO:0000313" key="6">
    <source>
        <dbReference type="Proteomes" id="UP000485058"/>
    </source>
</evidence>
<dbReference type="Proteomes" id="UP000485058">
    <property type="component" value="Unassembled WGS sequence"/>
</dbReference>
<keyword evidence="6" id="KW-1185">Reference proteome</keyword>
<protein>
    <submittedName>
        <fullName evidence="5">Nudix hydrolase domain-containing protein</fullName>
    </submittedName>
</protein>
<dbReference type="GO" id="GO:0035529">
    <property type="term" value="F:NADH pyrophosphatase activity"/>
    <property type="evidence" value="ECO:0007669"/>
    <property type="project" value="TreeGrafter"/>
</dbReference>
<evidence type="ECO:0000256" key="1">
    <source>
        <dbReference type="ARBA" id="ARBA00001946"/>
    </source>
</evidence>
<dbReference type="GO" id="GO:0006742">
    <property type="term" value="P:NADP+ catabolic process"/>
    <property type="evidence" value="ECO:0007669"/>
    <property type="project" value="TreeGrafter"/>
</dbReference>
<dbReference type="AlphaFoldDB" id="A0A699ZLN7"/>
<dbReference type="Gene3D" id="3.90.79.10">
    <property type="entry name" value="Nucleoside Triphosphate Pyrophosphohydrolase"/>
    <property type="match status" value="1"/>
</dbReference>
<dbReference type="GO" id="GO:0005829">
    <property type="term" value="C:cytosol"/>
    <property type="evidence" value="ECO:0007669"/>
    <property type="project" value="TreeGrafter"/>
</dbReference>
<proteinExistence type="predicted"/>
<gene>
    <name evidence="5" type="ORF">HaLaN_21202</name>
</gene>
<evidence type="ECO:0000256" key="4">
    <source>
        <dbReference type="ARBA" id="ARBA00022842"/>
    </source>
</evidence>
<dbReference type="EMBL" id="BLLF01002304">
    <property type="protein sequence ID" value="GFH23573.1"/>
    <property type="molecule type" value="Genomic_DNA"/>
</dbReference>
<dbReference type="InterPro" id="IPR015797">
    <property type="entry name" value="NUDIX_hydrolase-like_dom_sf"/>
</dbReference>
<evidence type="ECO:0000313" key="5">
    <source>
        <dbReference type="EMBL" id="GFH23573.1"/>
    </source>
</evidence>
<keyword evidence="4" id="KW-0460">Magnesium</keyword>
<dbReference type="GO" id="GO:0019677">
    <property type="term" value="P:NAD+ catabolic process"/>
    <property type="evidence" value="ECO:0007669"/>
    <property type="project" value="TreeGrafter"/>
</dbReference>
<comment type="cofactor">
    <cofactor evidence="1">
        <name>Mg(2+)</name>
        <dbReference type="ChEBI" id="CHEBI:18420"/>
    </cofactor>
</comment>
<comment type="caution">
    <text evidence="5">The sequence shown here is derived from an EMBL/GenBank/DDBJ whole genome shotgun (WGS) entry which is preliminary data.</text>
</comment>
<organism evidence="5 6">
    <name type="scientific">Haematococcus lacustris</name>
    <name type="common">Green alga</name>
    <name type="synonym">Haematococcus pluvialis</name>
    <dbReference type="NCBI Taxonomy" id="44745"/>
    <lineage>
        <taxon>Eukaryota</taxon>
        <taxon>Viridiplantae</taxon>
        <taxon>Chlorophyta</taxon>
        <taxon>core chlorophytes</taxon>
        <taxon>Chlorophyceae</taxon>
        <taxon>CS clade</taxon>
        <taxon>Chlamydomonadales</taxon>
        <taxon>Haematococcaceae</taxon>
        <taxon>Haematococcus</taxon>
    </lineage>
</organism>
<dbReference type="InterPro" id="IPR050241">
    <property type="entry name" value="NAD-cap_RNA_hydrolase_NudC"/>
</dbReference>
<accession>A0A699ZLN7</accession>
<dbReference type="CDD" id="cd03429">
    <property type="entry name" value="NUDIX_NADH_pyrophosphatase_Nudt13"/>
    <property type="match status" value="1"/>
</dbReference>
<evidence type="ECO:0000256" key="3">
    <source>
        <dbReference type="ARBA" id="ARBA00022801"/>
    </source>
</evidence>
<evidence type="ECO:0000256" key="2">
    <source>
        <dbReference type="ARBA" id="ARBA00022723"/>
    </source>
</evidence>
<reference evidence="5 6" key="1">
    <citation type="submission" date="2020-02" db="EMBL/GenBank/DDBJ databases">
        <title>Draft genome sequence of Haematococcus lacustris strain NIES-144.</title>
        <authorList>
            <person name="Morimoto D."/>
            <person name="Nakagawa S."/>
            <person name="Yoshida T."/>
            <person name="Sawayama S."/>
        </authorList>
    </citation>
    <scope>NUCLEOTIDE SEQUENCE [LARGE SCALE GENOMIC DNA]</scope>
    <source>
        <strain evidence="5 6">NIES-144</strain>
    </source>
</reference>
<name>A0A699ZLN7_HAELA</name>
<dbReference type="GO" id="GO:0046872">
    <property type="term" value="F:metal ion binding"/>
    <property type="evidence" value="ECO:0007669"/>
    <property type="project" value="UniProtKB-KW"/>
</dbReference>